<dbReference type="InterPro" id="IPR005039">
    <property type="entry name" value="Ant_C"/>
</dbReference>
<accession>A0A6N4XDP0</accession>
<proteinExistence type="predicted"/>
<dbReference type="EMBL" id="CACVBR010000030">
    <property type="protein sequence ID" value="CAA7196721.1"/>
    <property type="molecule type" value="Genomic_DNA"/>
</dbReference>
<evidence type="ECO:0000259" key="1">
    <source>
        <dbReference type="Pfam" id="PF03374"/>
    </source>
</evidence>
<protein>
    <submittedName>
        <fullName evidence="3">Uncharacterized protein</fullName>
    </submittedName>
</protein>
<sequence>MERHTKVYRNFSPIIIASFEVFHKIVENPKRRKTYTKNNTMNELIKITENKGKQAVSARDLYEYLGFDKSQWARWYKKNIIENEFAIENVDYHVFDIKSNSNNGSKTKEFALSIEFAMRISMMAKTRKGEQARLYFIECEKIAKNKVIDFSDASAVLQLAQKWHNEQQKRLEIEQIYQANKPKVIFADAVSASKTSILIGELAKILKQNGVEMGQNRFFEWLRHNNFLISRKGTDFNMPTQKSMELGLFEIKETSITHSDGHISINKTSKVTGKGQQYFINRLLVSA</sequence>
<gene>
    <name evidence="3" type="ORF">CHRY9293_02796</name>
</gene>
<dbReference type="Pfam" id="PF08346">
    <property type="entry name" value="AntA"/>
    <property type="match status" value="1"/>
</dbReference>
<evidence type="ECO:0000259" key="2">
    <source>
        <dbReference type="Pfam" id="PF08346"/>
    </source>
</evidence>
<evidence type="ECO:0000313" key="4">
    <source>
        <dbReference type="Proteomes" id="UP000445144"/>
    </source>
</evidence>
<keyword evidence="4" id="KW-1185">Reference proteome</keyword>
<evidence type="ECO:0000313" key="3">
    <source>
        <dbReference type="EMBL" id="CAA7196721.1"/>
    </source>
</evidence>
<feature type="domain" description="AntA/AntB antirepressor" evidence="2">
    <location>
        <begin position="56"/>
        <end position="126"/>
    </location>
</feature>
<reference evidence="3 4" key="1">
    <citation type="submission" date="2020-01" db="EMBL/GenBank/DDBJ databases">
        <authorList>
            <person name="Rodrigo-Torres L."/>
            <person name="Arahal R. D."/>
            <person name="Lucena T."/>
        </authorList>
    </citation>
    <scope>NUCLEOTIDE SEQUENCE [LARGE SCALE GENOMIC DNA]</scope>
    <source>
        <strain evidence="3 4">CECT 9293</strain>
    </source>
</reference>
<organism evidence="3 4">
    <name type="scientific">Chryseobacterium potabilaquae</name>
    <dbReference type="NCBI Taxonomy" id="2675057"/>
    <lineage>
        <taxon>Bacteria</taxon>
        <taxon>Pseudomonadati</taxon>
        <taxon>Bacteroidota</taxon>
        <taxon>Flavobacteriia</taxon>
        <taxon>Flavobacteriales</taxon>
        <taxon>Weeksellaceae</taxon>
        <taxon>Chryseobacterium group</taxon>
        <taxon>Chryseobacterium</taxon>
    </lineage>
</organism>
<name>A0A6N4XDP0_9FLAO</name>
<dbReference type="Proteomes" id="UP000445144">
    <property type="component" value="Unassembled WGS sequence"/>
</dbReference>
<feature type="domain" description="Antirepressor protein C-terminal" evidence="1">
    <location>
        <begin position="174"/>
        <end position="284"/>
    </location>
</feature>
<dbReference type="GO" id="GO:0003677">
    <property type="term" value="F:DNA binding"/>
    <property type="evidence" value="ECO:0007669"/>
    <property type="project" value="InterPro"/>
</dbReference>
<dbReference type="Pfam" id="PF03374">
    <property type="entry name" value="ANT"/>
    <property type="match status" value="1"/>
</dbReference>
<dbReference type="InterPro" id="IPR013557">
    <property type="entry name" value="AntA/B_antirep"/>
</dbReference>
<dbReference type="AlphaFoldDB" id="A0A6N4XDP0"/>